<gene>
    <name evidence="1" type="ORF">JETT_0757</name>
</gene>
<dbReference type="SUPFAM" id="SSF52540">
    <property type="entry name" value="P-loop containing nucleoside triphosphate hydrolases"/>
    <property type="match status" value="2"/>
</dbReference>
<evidence type="ECO:0000313" key="1">
    <source>
        <dbReference type="EMBL" id="TLD42969.1"/>
    </source>
</evidence>
<dbReference type="EMBL" id="SULG01000010">
    <property type="protein sequence ID" value="TLD42969.1"/>
    <property type="molecule type" value="Genomic_DNA"/>
</dbReference>
<dbReference type="InterPro" id="IPR027417">
    <property type="entry name" value="P-loop_NTPase"/>
</dbReference>
<accession>A0A533QEG1</accession>
<name>A0A533QEG1_9BACT</name>
<comment type="caution">
    <text evidence="1">The sequence shown here is derived from an EMBL/GenBank/DDBJ whole genome shotgun (WGS) entry which is preliminary data.</text>
</comment>
<sequence>MIIEVTGEPGIGKTTLLREICSRLDCKAILYSDNLVLRHFKFDFIRSVFLRKISTDILLFLLFLPYIKKYKNFLLHAVNILKDVNESKMFKINILRNIILKLGRFEFISKNLAHKIVLVDEGISHIPFNLIDYGGKREINLESIFASLESIVSKVKVVVLYHKSINIGLRLTLRGHQRIKKKSKVFSGPICSFKQSINGGV</sequence>
<dbReference type="Gene3D" id="3.40.50.300">
    <property type="entry name" value="P-loop containing nucleotide triphosphate hydrolases"/>
    <property type="match status" value="1"/>
</dbReference>
<reference evidence="1 2" key="1">
    <citation type="submission" date="2019-04" db="EMBL/GenBank/DDBJ databases">
        <title>Genome of a novel bacterium Candidatus Jettenia ecosi reconstructed from metagenome of an anammox bioreactor.</title>
        <authorList>
            <person name="Mardanov A.V."/>
            <person name="Beletsky A.V."/>
            <person name="Ravin N.V."/>
            <person name="Botchkova E.A."/>
            <person name="Litti Y.V."/>
            <person name="Nozhevnikova A.N."/>
        </authorList>
    </citation>
    <scope>NUCLEOTIDE SEQUENCE [LARGE SCALE GENOMIC DNA]</scope>
    <source>
        <strain evidence="1">J2</strain>
    </source>
</reference>
<dbReference type="AlphaFoldDB" id="A0A533QEG1"/>
<proteinExistence type="predicted"/>
<dbReference type="Proteomes" id="UP000319783">
    <property type="component" value="Unassembled WGS sequence"/>
</dbReference>
<protein>
    <submittedName>
        <fullName evidence="1">Uncharacterized protein</fullName>
    </submittedName>
</protein>
<evidence type="ECO:0000313" key="2">
    <source>
        <dbReference type="Proteomes" id="UP000319783"/>
    </source>
</evidence>
<organism evidence="1 2">
    <name type="scientific">Candidatus Jettenia ecosi</name>
    <dbReference type="NCBI Taxonomy" id="2494326"/>
    <lineage>
        <taxon>Bacteria</taxon>
        <taxon>Pseudomonadati</taxon>
        <taxon>Planctomycetota</taxon>
        <taxon>Candidatus Brocadiia</taxon>
        <taxon>Candidatus Brocadiales</taxon>
        <taxon>Candidatus Brocadiaceae</taxon>
        <taxon>Candidatus Jettenia</taxon>
    </lineage>
</organism>